<gene>
    <name evidence="5" type="ORF">BaRGS_00027282</name>
</gene>
<dbReference type="InterPro" id="IPR023397">
    <property type="entry name" value="SAM-dep_MeTrfase_MraW_recog"/>
</dbReference>
<dbReference type="PIRSF" id="PIRSF004486">
    <property type="entry name" value="MraW"/>
    <property type="match status" value="1"/>
</dbReference>
<evidence type="ECO:0000256" key="3">
    <source>
        <dbReference type="ARBA" id="ARBA00022679"/>
    </source>
</evidence>
<evidence type="ECO:0000256" key="4">
    <source>
        <dbReference type="ARBA" id="ARBA00022691"/>
    </source>
</evidence>
<organism evidence="5 6">
    <name type="scientific">Batillaria attramentaria</name>
    <dbReference type="NCBI Taxonomy" id="370345"/>
    <lineage>
        <taxon>Eukaryota</taxon>
        <taxon>Metazoa</taxon>
        <taxon>Spiralia</taxon>
        <taxon>Lophotrochozoa</taxon>
        <taxon>Mollusca</taxon>
        <taxon>Gastropoda</taxon>
        <taxon>Caenogastropoda</taxon>
        <taxon>Sorbeoconcha</taxon>
        <taxon>Cerithioidea</taxon>
        <taxon>Batillariidae</taxon>
        <taxon>Batillaria</taxon>
    </lineage>
</organism>
<dbReference type="HAMAP" id="MF_01007">
    <property type="entry name" value="16SrRNA_methyltr_H"/>
    <property type="match status" value="1"/>
</dbReference>
<dbReference type="EMBL" id="JACVVK020000261">
    <property type="protein sequence ID" value="KAK7481520.1"/>
    <property type="molecule type" value="Genomic_DNA"/>
</dbReference>
<dbReference type="GO" id="GO:0008168">
    <property type="term" value="F:methyltransferase activity"/>
    <property type="evidence" value="ECO:0007669"/>
    <property type="project" value="UniProtKB-KW"/>
</dbReference>
<dbReference type="NCBIfam" id="TIGR00006">
    <property type="entry name" value="16S rRNA (cytosine(1402)-N(4))-methyltransferase RsmH"/>
    <property type="match status" value="1"/>
</dbReference>
<keyword evidence="3" id="KW-0808">Transferase</keyword>
<comment type="caution">
    <text evidence="5">The sequence shown here is derived from an EMBL/GenBank/DDBJ whole genome shotgun (WGS) entry which is preliminary data.</text>
</comment>
<sequence>MANEVLDILDPKPAHTIIDMTFGGGGHSQMILQRAATLKLIAADRDPLAFRLAQSLSQQCRGSQLSVVPVLGRFSELPHNLSALGIEKGSVDSFLFDLGASSMQYDTPERGFSLSRDGPLDMRMDGDRFPDDPTAADVVNNLDANDLHSVFRGYGEERLSRSIAQAIVDARYAFGNITRTQQLAKIVDTVFEGNHKQDKLQRHSHPATKVFQALRILVNNELNELHNGLEVAWQYLRPGGRCVVIAFHSLEDRIVKRHFHGIEMDAQANMRVGDHHRNSAIVEPVELVVGMLSKRWKPVSRKVLTPTVDEISSNPRCRSAKLRAATKR</sequence>
<dbReference type="InterPro" id="IPR029063">
    <property type="entry name" value="SAM-dependent_MTases_sf"/>
</dbReference>
<dbReference type="InterPro" id="IPR002903">
    <property type="entry name" value="RsmH"/>
</dbReference>
<dbReference type="SUPFAM" id="SSF53335">
    <property type="entry name" value="S-adenosyl-L-methionine-dependent methyltransferases"/>
    <property type="match status" value="1"/>
</dbReference>
<keyword evidence="2" id="KW-0489">Methyltransferase</keyword>
<name>A0ABD0K291_9CAEN</name>
<dbReference type="Gene3D" id="1.10.150.170">
    <property type="entry name" value="Putative methyltransferase TM0872, insert domain"/>
    <property type="match status" value="1"/>
</dbReference>
<keyword evidence="6" id="KW-1185">Reference proteome</keyword>
<comment type="similarity">
    <text evidence="1">Belongs to the methyltransferase superfamily. RsmH family.</text>
</comment>
<dbReference type="Proteomes" id="UP001519460">
    <property type="component" value="Unassembled WGS sequence"/>
</dbReference>
<evidence type="ECO:0000313" key="5">
    <source>
        <dbReference type="EMBL" id="KAK7481520.1"/>
    </source>
</evidence>
<evidence type="ECO:0000256" key="1">
    <source>
        <dbReference type="ARBA" id="ARBA00010396"/>
    </source>
</evidence>
<keyword evidence="4" id="KW-0949">S-adenosyl-L-methionine</keyword>
<accession>A0ABD0K291</accession>
<proteinExistence type="inferred from homology"/>
<protein>
    <submittedName>
        <fullName evidence="5">Uncharacterized protein</fullName>
    </submittedName>
</protein>
<evidence type="ECO:0000256" key="2">
    <source>
        <dbReference type="ARBA" id="ARBA00022603"/>
    </source>
</evidence>
<dbReference type="PANTHER" id="PTHR11265:SF0">
    <property type="entry name" value="12S RRNA N4-METHYLCYTIDINE METHYLTRANSFERASE"/>
    <property type="match status" value="1"/>
</dbReference>
<evidence type="ECO:0000313" key="6">
    <source>
        <dbReference type="Proteomes" id="UP001519460"/>
    </source>
</evidence>
<dbReference type="Pfam" id="PF01795">
    <property type="entry name" value="Methyltransf_5"/>
    <property type="match status" value="1"/>
</dbReference>
<dbReference type="Gene3D" id="3.40.50.150">
    <property type="entry name" value="Vaccinia Virus protein VP39"/>
    <property type="match status" value="1"/>
</dbReference>
<dbReference type="AlphaFoldDB" id="A0ABD0K291"/>
<dbReference type="PANTHER" id="PTHR11265">
    <property type="entry name" value="S-ADENOSYL-METHYLTRANSFERASE MRAW"/>
    <property type="match status" value="1"/>
</dbReference>
<reference evidence="5 6" key="1">
    <citation type="journal article" date="2023" name="Sci. Data">
        <title>Genome assembly of the Korean intertidal mud-creeper Batillaria attramentaria.</title>
        <authorList>
            <person name="Patra A.K."/>
            <person name="Ho P.T."/>
            <person name="Jun S."/>
            <person name="Lee S.J."/>
            <person name="Kim Y."/>
            <person name="Won Y.J."/>
        </authorList>
    </citation>
    <scope>NUCLEOTIDE SEQUENCE [LARGE SCALE GENOMIC DNA]</scope>
    <source>
        <strain evidence="5">Wonlab-2016</strain>
    </source>
</reference>
<dbReference type="GO" id="GO:0032259">
    <property type="term" value="P:methylation"/>
    <property type="evidence" value="ECO:0007669"/>
    <property type="project" value="UniProtKB-KW"/>
</dbReference>
<dbReference type="SUPFAM" id="SSF81799">
    <property type="entry name" value="Putative methyltransferase TM0872, insert domain"/>
    <property type="match status" value="1"/>
</dbReference>